<protein>
    <submittedName>
        <fullName evidence="7">Protein DEFECTIVE IN EXINE FORMATION 1</fullName>
    </submittedName>
</protein>
<comment type="caution">
    <text evidence="7">The sequence shown here is derived from an EMBL/GenBank/DDBJ whole genome shotgun (WGS) entry which is preliminary data.</text>
</comment>
<dbReference type="Proteomes" id="UP001174909">
    <property type="component" value="Unassembled WGS sequence"/>
</dbReference>
<dbReference type="Gene3D" id="2.130.10.10">
    <property type="entry name" value="YVTN repeat-like/Quinoprotein amine dehydrogenase"/>
    <property type="match status" value="1"/>
</dbReference>
<reference evidence="7" key="1">
    <citation type="submission" date="2023-03" db="EMBL/GenBank/DDBJ databases">
        <authorList>
            <person name="Steffen K."/>
            <person name="Cardenas P."/>
        </authorList>
    </citation>
    <scope>NUCLEOTIDE SEQUENCE</scope>
</reference>
<evidence type="ECO:0000256" key="5">
    <source>
        <dbReference type="SAM" id="MobiDB-lite"/>
    </source>
</evidence>
<evidence type="ECO:0000256" key="6">
    <source>
        <dbReference type="SAM" id="SignalP"/>
    </source>
</evidence>
<accession>A0AA35W6F0</accession>
<feature type="chain" id="PRO_5041353228" evidence="6">
    <location>
        <begin position="28"/>
        <end position="419"/>
    </location>
</feature>
<evidence type="ECO:0000313" key="7">
    <source>
        <dbReference type="EMBL" id="CAI8005771.1"/>
    </source>
</evidence>
<keyword evidence="4" id="KW-0472">Membrane</keyword>
<dbReference type="AlphaFoldDB" id="A0AA35W6F0"/>
<feature type="region of interest" description="Disordered" evidence="5">
    <location>
        <begin position="176"/>
        <end position="200"/>
    </location>
</feature>
<feature type="signal peptide" evidence="6">
    <location>
        <begin position="1"/>
        <end position="27"/>
    </location>
</feature>
<evidence type="ECO:0000313" key="8">
    <source>
        <dbReference type="Proteomes" id="UP001174909"/>
    </source>
</evidence>
<evidence type="ECO:0000256" key="4">
    <source>
        <dbReference type="ARBA" id="ARBA00023136"/>
    </source>
</evidence>
<dbReference type="InterPro" id="IPR028994">
    <property type="entry name" value="Integrin_alpha_N"/>
</dbReference>
<keyword evidence="3" id="KW-1133">Transmembrane helix</keyword>
<evidence type="ECO:0000256" key="2">
    <source>
        <dbReference type="ARBA" id="ARBA00022692"/>
    </source>
</evidence>
<feature type="non-terminal residue" evidence="7">
    <location>
        <position position="1"/>
    </location>
</feature>
<organism evidence="7 8">
    <name type="scientific">Geodia barretti</name>
    <name type="common">Barrett's horny sponge</name>
    <dbReference type="NCBI Taxonomy" id="519541"/>
    <lineage>
        <taxon>Eukaryota</taxon>
        <taxon>Metazoa</taxon>
        <taxon>Porifera</taxon>
        <taxon>Demospongiae</taxon>
        <taxon>Heteroscleromorpha</taxon>
        <taxon>Tetractinellida</taxon>
        <taxon>Astrophorina</taxon>
        <taxon>Geodiidae</taxon>
        <taxon>Geodia</taxon>
    </lineage>
</organism>
<proteinExistence type="predicted"/>
<evidence type="ECO:0000256" key="3">
    <source>
        <dbReference type="ARBA" id="ARBA00022989"/>
    </source>
</evidence>
<dbReference type="GO" id="GO:0016020">
    <property type="term" value="C:membrane"/>
    <property type="evidence" value="ECO:0007669"/>
    <property type="project" value="UniProtKB-SubCell"/>
</dbReference>
<gene>
    <name evidence="7" type="ORF">GBAR_LOCUS4390</name>
</gene>
<dbReference type="InterPro" id="IPR045232">
    <property type="entry name" value="FAM234"/>
</dbReference>
<dbReference type="SUPFAM" id="SSF69318">
    <property type="entry name" value="Integrin alpha N-terminal domain"/>
    <property type="match status" value="1"/>
</dbReference>
<evidence type="ECO:0000256" key="1">
    <source>
        <dbReference type="ARBA" id="ARBA00004167"/>
    </source>
</evidence>
<sequence length="419" mass="45960">MDVFELCGRLYAVLLLCQCLLQRLVHSKDESCKYKLEPLWTASLRDSPLAATPTFFDVDGDGYGDIVAPSFSGEVWSVHGESGHIVDNWPFYLEERAFHSSPLVYDVNKDGVLEFLLATSDGEIVFLHTNNSLLHGETIKIAPLKVRREWYKLDKEYIDKIAHELGKQLGDSERLRIGAGNEGGRENRPPAADKGPSNLHQHSEAFSEFESRYGLHADPLYSRHQREKFLLGLSPGDVHNVFVEPHILATPTLADTNGDGNFNELVVPVSYYFDPFYYGDPHNLGKLGGLDSGELVHFVAGGVVVIDLSIGAVVGQKVLGLTEATDSQPAYMLSSPTVVRMFPDVGGAVIITATATGEVNMLEAESLESVSGFPVRLDSVSASVAVADLFKDGVLELVVGDNSGNIYCIDSRGKRRWEF</sequence>
<dbReference type="PANTHER" id="PTHR21419">
    <property type="match status" value="1"/>
</dbReference>
<comment type="subcellular location">
    <subcellularLocation>
        <location evidence="1">Membrane</location>
        <topology evidence="1">Single-pass membrane protein</topology>
    </subcellularLocation>
</comment>
<dbReference type="EMBL" id="CASHTH010000635">
    <property type="protein sequence ID" value="CAI8005771.1"/>
    <property type="molecule type" value="Genomic_DNA"/>
</dbReference>
<dbReference type="PANTHER" id="PTHR21419:SF23">
    <property type="entry name" value="PROTEIN DEFECTIVE IN EXINE FORMATION 1"/>
    <property type="match status" value="1"/>
</dbReference>
<name>A0AA35W6F0_GEOBA</name>
<keyword evidence="6" id="KW-0732">Signal</keyword>
<keyword evidence="8" id="KW-1185">Reference proteome</keyword>
<keyword evidence="2" id="KW-0812">Transmembrane</keyword>
<dbReference type="InterPro" id="IPR015943">
    <property type="entry name" value="WD40/YVTN_repeat-like_dom_sf"/>
</dbReference>